<organism evidence="9 10">
    <name type="scientific">Rhamnusium bicolor</name>
    <dbReference type="NCBI Taxonomy" id="1586634"/>
    <lineage>
        <taxon>Eukaryota</taxon>
        <taxon>Metazoa</taxon>
        <taxon>Ecdysozoa</taxon>
        <taxon>Arthropoda</taxon>
        <taxon>Hexapoda</taxon>
        <taxon>Insecta</taxon>
        <taxon>Pterygota</taxon>
        <taxon>Neoptera</taxon>
        <taxon>Endopterygota</taxon>
        <taxon>Coleoptera</taxon>
        <taxon>Polyphaga</taxon>
        <taxon>Cucujiformia</taxon>
        <taxon>Chrysomeloidea</taxon>
        <taxon>Cerambycidae</taxon>
        <taxon>Lepturinae</taxon>
        <taxon>Rhagiini</taxon>
        <taxon>Rhamnusium</taxon>
    </lineage>
</organism>
<dbReference type="GO" id="GO:0016787">
    <property type="term" value="F:hydrolase activity"/>
    <property type="evidence" value="ECO:0007669"/>
    <property type="project" value="UniProtKB-KW"/>
</dbReference>
<feature type="non-terminal residue" evidence="9">
    <location>
        <position position="1"/>
    </location>
</feature>
<evidence type="ECO:0000313" key="9">
    <source>
        <dbReference type="EMBL" id="KAJ8930683.1"/>
    </source>
</evidence>
<dbReference type="GO" id="GO:0046872">
    <property type="term" value="F:metal ion binding"/>
    <property type="evidence" value="ECO:0007669"/>
    <property type="project" value="UniProtKB-KW"/>
</dbReference>
<evidence type="ECO:0000256" key="3">
    <source>
        <dbReference type="ARBA" id="ARBA00006958"/>
    </source>
</evidence>
<evidence type="ECO:0000256" key="5">
    <source>
        <dbReference type="ARBA" id="ARBA00022723"/>
    </source>
</evidence>
<keyword evidence="7" id="KW-0539">Nucleus</keyword>
<keyword evidence="6" id="KW-0378">Hydrolase</keyword>
<dbReference type="InterPro" id="IPR027806">
    <property type="entry name" value="HARBI1_dom"/>
</dbReference>
<gene>
    <name evidence="9" type="ORF">NQ314_016497</name>
</gene>
<dbReference type="GO" id="GO:0004518">
    <property type="term" value="F:nuclease activity"/>
    <property type="evidence" value="ECO:0007669"/>
    <property type="project" value="UniProtKB-KW"/>
</dbReference>
<evidence type="ECO:0000256" key="4">
    <source>
        <dbReference type="ARBA" id="ARBA00022722"/>
    </source>
</evidence>
<proteinExistence type="inferred from homology"/>
<dbReference type="PANTHER" id="PTHR22930:SF258">
    <property type="entry name" value="PROTEIN ALP1-LIKE ISOFORM X1"/>
    <property type="match status" value="1"/>
</dbReference>
<evidence type="ECO:0000256" key="1">
    <source>
        <dbReference type="ARBA" id="ARBA00001968"/>
    </source>
</evidence>
<evidence type="ECO:0000313" key="10">
    <source>
        <dbReference type="Proteomes" id="UP001162156"/>
    </source>
</evidence>
<sequence length="213" mass="24235">IWDLAPPNAGSEFYNYKGSHSLVLLAICDYRYNFTLVDIGATGRQSDGGIFACSEIGKRLNSAQLNIPPFLRITEDGPQMPHVLVGDEAFPLLINLLRPYPRSLVLGVEELVFNYRLSRARLTIENTFGILASRWRIFSRSITAKLENVENIIKATVCLHNFIMKKKNSWYFMPNLVDQEKPNKTVTPGTWRQDTSILKPIGRLGIIWELPKQ</sequence>
<dbReference type="AlphaFoldDB" id="A0AAV8WVI7"/>
<name>A0AAV8WVI7_9CUCU</name>
<evidence type="ECO:0000256" key="6">
    <source>
        <dbReference type="ARBA" id="ARBA00022801"/>
    </source>
</evidence>
<keyword evidence="10" id="KW-1185">Reference proteome</keyword>
<protein>
    <recommendedName>
        <fullName evidence="8">DDE Tnp4 domain-containing protein</fullName>
    </recommendedName>
</protein>
<reference evidence="9" key="1">
    <citation type="journal article" date="2023" name="Insect Mol. Biol.">
        <title>Genome sequencing provides insights into the evolution of gene families encoding plant cell wall-degrading enzymes in longhorned beetles.</title>
        <authorList>
            <person name="Shin N.R."/>
            <person name="Okamura Y."/>
            <person name="Kirsch R."/>
            <person name="Pauchet Y."/>
        </authorList>
    </citation>
    <scope>NUCLEOTIDE SEQUENCE</scope>
    <source>
        <strain evidence="9">RBIC_L_NR</strain>
    </source>
</reference>
<accession>A0AAV8WVI7</accession>
<comment type="similarity">
    <text evidence="3">Belongs to the HARBI1 family.</text>
</comment>
<evidence type="ECO:0000256" key="7">
    <source>
        <dbReference type="ARBA" id="ARBA00023242"/>
    </source>
</evidence>
<keyword evidence="5" id="KW-0479">Metal-binding</keyword>
<feature type="domain" description="DDE Tnp4" evidence="8">
    <location>
        <begin position="6"/>
        <end position="161"/>
    </location>
</feature>
<keyword evidence="4" id="KW-0540">Nuclease</keyword>
<comment type="subcellular location">
    <subcellularLocation>
        <location evidence="2">Nucleus</location>
    </subcellularLocation>
</comment>
<comment type="cofactor">
    <cofactor evidence="1">
        <name>a divalent metal cation</name>
        <dbReference type="ChEBI" id="CHEBI:60240"/>
    </cofactor>
</comment>
<dbReference type="PANTHER" id="PTHR22930">
    <property type="match status" value="1"/>
</dbReference>
<comment type="caution">
    <text evidence="9">The sequence shown here is derived from an EMBL/GenBank/DDBJ whole genome shotgun (WGS) entry which is preliminary data.</text>
</comment>
<evidence type="ECO:0000256" key="2">
    <source>
        <dbReference type="ARBA" id="ARBA00004123"/>
    </source>
</evidence>
<dbReference type="InterPro" id="IPR045249">
    <property type="entry name" value="HARBI1-like"/>
</dbReference>
<dbReference type="EMBL" id="JANEYF010004583">
    <property type="protein sequence ID" value="KAJ8930683.1"/>
    <property type="molecule type" value="Genomic_DNA"/>
</dbReference>
<dbReference type="Proteomes" id="UP001162156">
    <property type="component" value="Unassembled WGS sequence"/>
</dbReference>
<dbReference type="GO" id="GO:0005634">
    <property type="term" value="C:nucleus"/>
    <property type="evidence" value="ECO:0007669"/>
    <property type="project" value="UniProtKB-SubCell"/>
</dbReference>
<dbReference type="Pfam" id="PF13359">
    <property type="entry name" value="DDE_Tnp_4"/>
    <property type="match status" value="1"/>
</dbReference>
<evidence type="ECO:0000259" key="8">
    <source>
        <dbReference type="Pfam" id="PF13359"/>
    </source>
</evidence>